<sequence>MNRKLFIFDFDGTLAATLPVFLRIFDEAAGKYGFRRLDRSLPLRHLDARRLMALHGIPPWKVPMIAAFMRSRMAQCLHEVRLFDGMEAVLRELRARGVLLAIVSSNSLSNVRTTLGPQITALFSQVECGASLFGKPSKLRKVLAVTGIAADDAILIGDELRDARAAAEAGIAFGAVAWGYNQLDVLLAEQPARVFRQVGDLLNDTAPFRPG</sequence>
<dbReference type="EMBL" id="SPVG01000221">
    <property type="protein sequence ID" value="TFW16859.1"/>
    <property type="molecule type" value="Genomic_DNA"/>
</dbReference>
<dbReference type="OrthoDB" id="9792518at2"/>
<evidence type="ECO:0000313" key="2">
    <source>
        <dbReference type="Proteomes" id="UP000297729"/>
    </source>
</evidence>
<evidence type="ECO:0000313" key="1">
    <source>
        <dbReference type="EMBL" id="TFW16859.1"/>
    </source>
</evidence>
<dbReference type="Gene3D" id="3.40.50.1000">
    <property type="entry name" value="HAD superfamily/HAD-like"/>
    <property type="match status" value="1"/>
</dbReference>
<organism evidence="1 2">
    <name type="scientific">Duganella callida</name>
    <dbReference type="NCBI Taxonomy" id="2561932"/>
    <lineage>
        <taxon>Bacteria</taxon>
        <taxon>Pseudomonadati</taxon>
        <taxon>Pseudomonadota</taxon>
        <taxon>Betaproteobacteria</taxon>
        <taxon>Burkholderiales</taxon>
        <taxon>Oxalobacteraceae</taxon>
        <taxon>Telluria group</taxon>
        <taxon>Duganella</taxon>
    </lineage>
</organism>
<proteinExistence type="predicted"/>
<dbReference type="PANTHER" id="PTHR43434">
    <property type="entry name" value="PHOSPHOGLYCOLATE PHOSPHATASE"/>
    <property type="match status" value="1"/>
</dbReference>
<dbReference type="InterPro" id="IPR050155">
    <property type="entry name" value="HAD-like_hydrolase_sf"/>
</dbReference>
<dbReference type="Proteomes" id="UP000297729">
    <property type="component" value="Unassembled WGS sequence"/>
</dbReference>
<dbReference type="RefSeq" id="WP_135203733.1">
    <property type="nucleotide sequence ID" value="NZ_SPVG01000221.1"/>
</dbReference>
<comment type="caution">
    <text evidence="1">The sequence shown here is derived from an EMBL/GenBank/DDBJ whole genome shotgun (WGS) entry which is preliminary data.</text>
</comment>
<dbReference type="SUPFAM" id="SSF56784">
    <property type="entry name" value="HAD-like"/>
    <property type="match status" value="1"/>
</dbReference>
<dbReference type="PANTHER" id="PTHR43434:SF13">
    <property type="entry name" value="PHOSPHOGLYCOLATE PHOSPHATASE"/>
    <property type="match status" value="1"/>
</dbReference>
<dbReference type="SFLD" id="SFLDS00003">
    <property type="entry name" value="Haloacid_Dehalogenase"/>
    <property type="match status" value="1"/>
</dbReference>
<accession>A0A4Y9S665</accession>
<dbReference type="GO" id="GO:0008967">
    <property type="term" value="F:phosphoglycolate phosphatase activity"/>
    <property type="evidence" value="ECO:0007669"/>
    <property type="project" value="TreeGrafter"/>
</dbReference>
<dbReference type="InterPro" id="IPR041492">
    <property type="entry name" value="HAD_2"/>
</dbReference>
<dbReference type="InterPro" id="IPR036412">
    <property type="entry name" value="HAD-like_sf"/>
</dbReference>
<dbReference type="GO" id="GO:0005829">
    <property type="term" value="C:cytosol"/>
    <property type="evidence" value="ECO:0007669"/>
    <property type="project" value="TreeGrafter"/>
</dbReference>
<dbReference type="SFLD" id="SFLDG01129">
    <property type="entry name" value="C1.5:_HAD__Beta-PGM__Phosphata"/>
    <property type="match status" value="1"/>
</dbReference>
<keyword evidence="2" id="KW-1185">Reference proteome</keyword>
<name>A0A4Y9S665_9BURK</name>
<dbReference type="InterPro" id="IPR023214">
    <property type="entry name" value="HAD_sf"/>
</dbReference>
<keyword evidence="1" id="KW-0378">Hydrolase</keyword>
<gene>
    <name evidence="1" type="ORF">E4L98_22255</name>
</gene>
<dbReference type="GO" id="GO:0006281">
    <property type="term" value="P:DNA repair"/>
    <property type="evidence" value="ECO:0007669"/>
    <property type="project" value="TreeGrafter"/>
</dbReference>
<dbReference type="InterPro" id="IPR023198">
    <property type="entry name" value="PGP-like_dom2"/>
</dbReference>
<dbReference type="Pfam" id="PF13419">
    <property type="entry name" value="HAD_2"/>
    <property type="match status" value="1"/>
</dbReference>
<protein>
    <submittedName>
        <fullName evidence="1">HAD family hydrolase</fullName>
    </submittedName>
</protein>
<dbReference type="Gene3D" id="1.10.150.240">
    <property type="entry name" value="Putative phosphatase, domain 2"/>
    <property type="match status" value="1"/>
</dbReference>
<reference evidence="1 2" key="1">
    <citation type="submission" date="2019-03" db="EMBL/GenBank/DDBJ databases">
        <title>Draft Genome Sequence of Duganella callidus sp. nov., a Novel Duganella Species Isolated from Cultivated Soil.</title>
        <authorList>
            <person name="Raths R."/>
            <person name="Peta V."/>
            <person name="Bucking H."/>
        </authorList>
    </citation>
    <scope>NUCLEOTIDE SEQUENCE [LARGE SCALE GENOMIC DNA]</scope>
    <source>
        <strain evidence="1 2">DN04</strain>
    </source>
</reference>
<dbReference type="AlphaFoldDB" id="A0A4Y9S665"/>